<evidence type="ECO:0000313" key="3">
    <source>
        <dbReference type="Proteomes" id="UP000187941"/>
    </source>
</evidence>
<dbReference type="SUPFAM" id="SSF55486">
    <property type="entry name" value="Metalloproteases ('zincins'), catalytic domain"/>
    <property type="match status" value="1"/>
</dbReference>
<dbReference type="PROSITE" id="PS51257">
    <property type="entry name" value="PROKAR_LIPOPROTEIN"/>
    <property type="match status" value="1"/>
</dbReference>
<keyword evidence="2" id="KW-0645">Protease</keyword>
<reference evidence="2 3" key="1">
    <citation type="submission" date="2016-01" db="EMBL/GenBank/DDBJ databases">
        <authorList>
            <person name="Oliw E.H."/>
        </authorList>
    </citation>
    <scope>NUCLEOTIDE SEQUENCE [LARGE SCALE GENOMIC DNA]</scope>
    <source>
        <strain evidence="2 3">DY10</strain>
    </source>
</reference>
<dbReference type="KEGG" id="smon:AWR27_18315"/>
<dbReference type="RefSeq" id="WP_077132567.1">
    <property type="nucleotide sequence ID" value="NZ_CP014263.1"/>
</dbReference>
<feature type="signal peptide" evidence="1">
    <location>
        <begin position="1"/>
        <end position="18"/>
    </location>
</feature>
<name>A0A1P9X0E6_9BACT</name>
<dbReference type="InterPro" id="IPR024079">
    <property type="entry name" value="MetalloPept_cat_dom_sf"/>
</dbReference>
<dbReference type="OrthoDB" id="785995at2"/>
<dbReference type="InterPro" id="IPR024653">
    <property type="entry name" value="Peptidase_M10/M27/M57"/>
</dbReference>
<accession>A0A1P9X0E6</accession>
<dbReference type="EMBL" id="CP014263">
    <property type="protein sequence ID" value="AQG81104.1"/>
    <property type="molecule type" value="Genomic_DNA"/>
</dbReference>
<gene>
    <name evidence="2" type="ORF">AWR27_18315</name>
</gene>
<keyword evidence="1" id="KW-0732">Signal</keyword>
<feature type="chain" id="PRO_5013338009" evidence="1">
    <location>
        <begin position="19"/>
        <end position="271"/>
    </location>
</feature>
<dbReference type="Proteomes" id="UP000187941">
    <property type="component" value="Chromosome"/>
</dbReference>
<keyword evidence="3" id="KW-1185">Reference proteome</keyword>
<dbReference type="GO" id="GO:0008237">
    <property type="term" value="F:metallopeptidase activity"/>
    <property type="evidence" value="ECO:0007669"/>
    <property type="project" value="InterPro"/>
</dbReference>
<dbReference type="STRING" id="1178516.AWR27_18315"/>
<evidence type="ECO:0000256" key="1">
    <source>
        <dbReference type="SAM" id="SignalP"/>
    </source>
</evidence>
<proteinExistence type="predicted"/>
<organism evidence="2 3">
    <name type="scientific">Spirosoma montaniterrae</name>
    <dbReference type="NCBI Taxonomy" id="1178516"/>
    <lineage>
        <taxon>Bacteria</taxon>
        <taxon>Pseudomonadati</taxon>
        <taxon>Bacteroidota</taxon>
        <taxon>Cytophagia</taxon>
        <taxon>Cytophagales</taxon>
        <taxon>Cytophagaceae</taxon>
        <taxon>Spirosoma</taxon>
    </lineage>
</organism>
<sequence>MKTIFYLTSLAIGSVLYACQPTPVETAQPAARQEVPTTVKAKVRAMGFSTYNIQTVDDGYIVENDIFLDKKQLDLAQRKQAIRVGSGEQYHTTSLVNNLPRVIRISVANNLPQVYVDATIEAINRYNAQNLSLQFAYVRSGGDIRVLAAPANAPYLASAGFPSGGNPHNFVRVNNAFLGSTNDATRVAYIGSIMAHEFGHCIGFRHTDYMDRSYSCGGASPQDEGEPPIGAIQIPGTPAGPDPNSWMLACIGNNVNRPFNANDITALDYLY</sequence>
<dbReference type="Gene3D" id="3.40.390.10">
    <property type="entry name" value="Collagenase (Catalytic Domain)"/>
    <property type="match status" value="1"/>
</dbReference>
<dbReference type="AlphaFoldDB" id="A0A1P9X0E6"/>
<protein>
    <submittedName>
        <fullName evidence="2">Protease</fullName>
    </submittedName>
</protein>
<evidence type="ECO:0000313" key="2">
    <source>
        <dbReference type="EMBL" id="AQG81104.1"/>
    </source>
</evidence>
<dbReference type="Pfam" id="PF12388">
    <property type="entry name" value="Peptidase_M57"/>
    <property type="match status" value="1"/>
</dbReference>
<keyword evidence="2" id="KW-0378">Hydrolase</keyword>
<dbReference type="GO" id="GO:0006508">
    <property type="term" value="P:proteolysis"/>
    <property type="evidence" value="ECO:0007669"/>
    <property type="project" value="UniProtKB-KW"/>
</dbReference>